<keyword evidence="7" id="KW-0645">Protease</keyword>
<comment type="cofactor">
    <cofactor evidence="1">
        <name>Zn(2+)</name>
        <dbReference type="ChEBI" id="CHEBI:29105"/>
    </cofactor>
</comment>
<evidence type="ECO:0000256" key="13">
    <source>
        <dbReference type="ARBA" id="ARBA00023049"/>
    </source>
</evidence>
<dbReference type="PANTHER" id="PTHR11705">
    <property type="entry name" value="PROTEASE FAMILY M14 CARBOXYPEPTIDASE A,B"/>
    <property type="match status" value="1"/>
</dbReference>
<dbReference type="GO" id="GO:0005576">
    <property type="term" value="C:extracellular region"/>
    <property type="evidence" value="ECO:0007669"/>
    <property type="project" value="UniProtKB-SubCell"/>
</dbReference>
<dbReference type="Pfam" id="PF02244">
    <property type="entry name" value="Propep_M14"/>
    <property type="match status" value="1"/>
</dbReference>
<evidence type="ECO:0000256" key="9">
    <source>
        <dbReference type="ARBA" id="ARBA00022729"/>
    </source>
</evidence>
<evidence type="ECO:0000256" key="14">
    <source>
        <dbReference type="ARBA" id="ARBA00023145"/>
    </source>
</evidence>
<dbReference type="PROSITE" id="PS52035">
    <property type="entry name" value="PEPTIDASE_M14"/>
    <property type="match status" value="1"/>
</dbReference>
<keyword evidence="9 18" id="KW-0732">Signal</keyword>
<keyword evidence="11" id="KW-0862">Zinc</keyword>
<keyword evidence="6 20" id="KW-0121">Carboxypeptidase</keyword>
<dbReference type="STRING" id="1380566.A0A179F1P4"/>
<dbReference type="PRINTS" id="PR00765">
    <property type="entry name" value="CRBOXYPTASEA"/>
</dbReference>
<evidence type="ECO:0000256" key="8">
    <source>
        <dbReference type="ARBA" id="ARBA00022723"/>
    </source>
</evidence>
<dbReference type="CDD" id="cd03860">
    <property type="entry name" value="M14_CP_A-B_like"/>
    <property type="match status" value="1"/>
</dbReference>
<dbReference type="KEGG" id="pchm:VFPPC_16870"/>
<gene>
    <name evidence="20" type="ORF">VFPPC_16870</name>
</gene>
<keyword evidence="8" id="KW-0479">Metal-binding</keyword>
<evidence type="ECO:0000256" key="6">
    <source>
        <dbReference type="ARBA" id="ARBA00022645"/>
    </source>
</evidence>
<dbReference type="EMBL" id="LSBJ02000011">
    <property type="protein sequence ID" value="OAQ59352.1"/>
    <property type="molecule type" value="Genomic_DNA"/>
</dbReference>
<dbReference type="InterPro" id="IPR000834">
    <property type="entry name" value="Peptidase_M14"/>
</dbReference>
<name>A0A179F1P4_METCM</name>
<keyword evidence="14" id="KW-0865">Zymogen</keyword>
<evidence type="ECO:0000313" key="20">
    <source>
        <dbReference type="EMBL" id="OAQ59352.1"/>
    </source>
</evidence>
<dbReference type="InterPro" id="IPR057246">
    <property type="entry name" value="CARBOXYPEPT_ZN_1"/>
</dbReference>
<dbReference type="PANTHER" id="PTHR11705:SF143">
    <property type="entry name" value="SLL0236 PROTEIN"/>
    <property type="match status" value="1"/>
</dbReference>
<keyword evidence="21" id="KW-1185">Reference proteome</keyword>
<feature type="active site" description="Proton donor/acceptor" evidence="17">
    <location>
        <position position="383"/>
    </location>
</feature>
<dbReference type="Proteomes" id="UP000078397">
    <property type="component" value="Unassembled WGS sequence"/>
</dbReference>
<keyword evidence="10" id="KW-0378">Hydrolase</keyword>
<comment type="function">
    <text evidence="2">Extracellular metalloprotease that contributes to pathogenicity.</text>
</comment>
<dbReference type="InterPro" id="IPR036990">
    <property type="entry name" value="M14A-like_propep"/>
</dbReference>
<evidence type="ECO:0000256" key="7">
    <source>
        <dbReference type="ARBA" id="ARBA00022670"/>
    </source>
</evidence>
<evidence type="ECO:0000256" key="5">
    <source>
        <dbReference type="ARBA" id="ARBA00022525"/>
    </source>
</evidence>
<comment type="similarity">
    <text evidence="4 17">Belongs to the peptidase M14 family.</text>
</comment>
<dbReference type="Pfam" id="PF00246">
    <property type="entry name" value="Peptidase_M14"/>
    <property type="match status" value="1"/>
</dbReference>
<feature type="chain" id="PRO_5008101112" description="Carboxypeptidase M14A" evidence="18">
    <location>
        <begin position="19"/>
        <end position="418"/>
    </location>
</feature>
<keyword evidence="13" id="KW-0482">Metalloprotease</keyword>
<comment type="caution">
    <text evidence="20">The sequence shown here is derived from an EMBL/GenBank/DDBJ whole genome shotgun (WGS) entry which is preliminary data.</text>
</comment>
<dbReference type="SUPFAM" id="SSF53187">
    <property type="entry name" value="Zn-dependent exopeptidases"/>
    <property type="match status" value="1"/>
</dbReference>
<dbReference type="PROSITE" id="PS00132">
    <property type="entry name" value="CARBOXYPEPT_ZN_1"/>
    <property type="match status" value="1"/>
</dbReference>
<organism evidence="20 21">
    <name type="scientific">Pochonia chlamydosporia 170</name>
    <dbReference type="NCBI Taxonomy" id="1380566"/>
    <lineage>
        <taxon>Eukaryota</taxon>
        <taxon>Fungi</taxon>
        <taxon>Dikarya</taxon>
        <taxon>Ascomycota</taxon>
        <taxon>Pezizomycotina</taxon>
        <taxon>Sordariomycetes</taxon>
        <taxon>Hypocreomycetidae</taxon>
        <taxon>Hypocreales</taxon>
        <taxon>Clavicipitaceae</taxon>
        <taxon>Pochonia</taxon>
    </lineage>
</organism>
<feature type="domain" description="Peptidase M14" evidence="19">
    <location>
        <begin position="117"/>
        <end position="417"/>
    </location>
</feature>
<evidence type="ECO:0000256" key="1">
    <source>
        <dbReference type="ARBA" id="ARBA00001947"/>
    </source>
</evidence>
<evidence type="ECO:0000256" key="11">
    <source>
        <dbReference type="ARBA" id="ARBA00022833"/>
    </source>
</evidence>
<keyword evidence="15" id="KW-1015">Disulfide bond</keyword>
<reference evidence="20 21" key="1">
    <citation type="journal article" date="2016" name="PLoS Pathog.">
        <title>Biosynthesis of antibiotic leucinostatins in bio-control fungus Purpureocillium lilacinum and their inhibition on phytophthora revealed by genome mining.</title>
        <authorList>
            <person name="Wang G."/>
            <person name="Liu Z."/>
            <person name="Lin R."/>
            <person name="Li E."/>
            <person name="Mao Z."/>
            <person name="Ling J."/>
            <person name="Yang Y."/>
            <person name="Yin W.B."/>
            <person name="Xie B."/>
        </authorList>
    </citation>
    <scope>NUCLEOTIDE SEQUENCE [LARGE SCALE GENOMIC DNA]</scope>
    <source>
        <strain evidence="20">170</strain>
    </source>
</reference>
<evidence type="ECO:0000256" key="2">
    <source>
        <dbReference type="ARBA" id="ARBA00003091"/>
    </source>
</evidence>
<dbReference type="GO" id="GO:0004181">
    <property type="term" value="F:metallocarboxypeptidase activity"/>
    <property type="evidence" value="ECO:0007669"/>
    <property type="project" value="InterPro"/>
</dbReference>
<dbReference type="FunFam" id="3.40.630.10:FF:000040">
    <property type="entry name" value="zinc carboxypeptidase"/>
    <property type="match status" value="1"/>
</dbReference>
<dbReference type="AlphaFoldDB" id="A0A179F1P4"/>
<keyword evidence="12" id="KW-0843">Virulence</keyword>
<evidence type="ECO:0000313" key="21">
    <source>
        <dbReference type="Proteomes" id="UP000078397"/>
    </source>
</evidence>
<evidence type="ECO:0000256" key="16">
    <source>
        <dbReference type="ARBA" id="ARBA00081330"/>
    </source>
</evidence>
<proteinExistence type="inferred from homology"/>
<evidence type="ECO:0000256" key="3">
    <source>
        <dbReference type="ARBA" id="ARBA00004613"/>
    </source>
</evidence>
<evidence type="ECO:0000256" key="12">
    <source>
        <dbReference type="ARBA" id="ARBA00023026"/>
    </source>
</evidence>
<dbReference type="Gene3D" id="3.30.70.340">
    <property type="entry name" value="Metallocarboxypeptidase-like"/>
    <property type="match status" value="1"/>
</dbReference>
<dbReference type="GeneID" id="28858617"/>
<evidence type="ECO:0000256" key="18">
    <source>
        <dbReference type="SAM" id="SignalP"/>
    </source>
</evidence>
<feature type="signal peptide" evidence="18">
    <location>
        <begin position="1"/>
        <end position="18"/>
    </location>
</feature>
<comment type="subcellular location">
    <subcellularLocation>
        <location evidence="3">Secreted</location>
    </subcellularLocation>
</comment>
<dbReference type="OrthoDB" id="3626597at2759"/>
<protein>
    <recommendedName>
        <fullName evidence="16">Carboxypeptidase M14A</fullName>
    </recommendedName>
</protein>
<dbReference type="GO" id="GO:0008270">
    <property type="term" value="F:zinc ion binding"/>
    <property type="evidence" value="ECO:0007669"/>
    <property type="project" value="InterPro"/>
</dbReference>
<dbReference type="RefSeq" id="XP_018137376.1">
    <property type="nucleotide sequence ID" value="XM_018294623.1"/>
</dbReference>
<evidence type="ECO:0000256" key="10">
    <source>
        <dbReference type="ARBA" id="ARBA00022801"/>
    </source>
</evidence>
<dbReference type="GO" id="GO:0006508">
    <property type="term" value="P:proteolysis"/>
    <property type="evidence" value="ECO:0007669"/>
    <property type="project" value="UniProtKB-KW"/>
</dbReference>
<accession>A0A179F1P4</accession>
<evidence type="ECO:0000256" key="15">
    <source>
        <dbReference type="ARBA" id="ARBA00023157"/>
    </source>
</evidence>
<sequence>MKALVVLSTLVACGSTRAVESKVSYDGYKVFRVPVVDDGSHIQSVMDTLKVISWQPPTRKGAFADIQVAPSQLEAFNKAMQGHEVITMHENLGNSIAEEGTFHAYAAGSANDTWFKSYHGYNDHLQWLNDLGNKYSKNAKVVTSGNTLQGNPITGLHIFGSSGGGKKPAVVFHGTVHAREWIASMVVEYMTNELITKYGSDNDITAFVDKYDFYMFPIVNVDGFKYTQSGDRMWRKNRQTTSGSSCLGHDINRNWPYQWNGPGSSTNPCAEDFRGSSQGDAPETKALSGFLQNVKNSQGLKLYIDYHSYSQLFMTPYGYSCNARAPNDDELQSLAKGAVDAIYSVHSVKFDYGPICTTIYQASGSSVDYVADVVKGDYTFTSELRDTGRYGFVLPPDQILPSGEEAFAGVKYLLQNMN</sequence>
<keyword evidence="5" id="KW-0964">Secreted</keyword>
<dbReference type="InterPro" id="IPR003146">
    <property type="entry name" value="M14A_act_pep"/>
</dbReference>
<evidence type="ECO:0000256" key="4">
    <source>
        <dbReference type="ARBA" id="ARBA00005988"/>
    </source>
</evidence>
<dbReference type="Gene3D" id="3.40.630.10">
    <property type="entry name" value="Zn peptidases"/>
    <property type="match status" value="1"/>
</dbReference>
<dbReference type="SMART" id="SM00631">
    <property type="entry name" value="Zn_pept"/>
    <property type="match status" value="1"/>
</dbReference>
<dbReference type="SUPFAM" id="SSF54897">
    <property type="entry name" value="Protease propeptides/inhibitors"/>
    <property type="match status" value="1"/>
</dbReference>
<evidence type="ECO:0000259" key="19">
    <source>
        <dbReference type="PROSITE" id="PS52035"/>
    </source>
</evidence>
<evidence type="ECO:0000256" key="17">
    <source>
        <dbReference type="PROSITE-ProRule" id="PRU01379"/>
    </source>
</evidence>